<dbReference type="InterPro" id="IPR036397">
    <property type="entry name" value="RNaseH_sf"/>
</dbReference>
<feature type="compositionally biased region" description="Low complexity" evidence="2">
    <location>
        <begin position="685"/>
        <end position="706"/>
    </location>
</feature>
<comment type="caution">
    <text evidence="5">The sequence shown here is derived from an EMBL/GenBank/DDBJ whole genome shotgun (WGS) entry which is preliminary data.</text>
</comment>
<dbReference type="Gene3D" id="3.30.420.10">
    <property type="entry name" value="Ribonuclease H-like superfamily/Ribonuclease H"/>
    <property type="match status" value="1"/>
</dbReference>
<feature type="domain" description="Integrase catalytic" evidence="4">
    <location>
        <begin position="1517"/>
        <end position="1695"/>
    </location>
</feature>
<feature type="region of interest" description="Disordered" evidence="2">
    <location>
        <begin position="1870"/>
        <end position="1904"/>
    </location>
</feature>
<evidence type="ECO:0000313" key="5">
    <source>
        <dbReference type="EMBL" id="OLP89956.1"/>
    </source>
</evidence>
<feature type="region of interest" description="Disordered" evidence="2">
    <location>
        <begin position="2966"/>
        <end position="3011"/>
    </location>
</feature>
<dbReference type="InterPro" id="IPR001584">
    <property type="entry name" value="Integrase_cat-core"/>
</dbReference>
<keyword evidence="1" id="KW-0175">Coiled coil</keyword>
<feature type="compositionally biased region" description="Basic and acidic residues" evidence="2">
    <location>
        <begin position="709"/>
        <end position="719"/>
    </location>
</feature>
<feature type="compositionally biased region" description="Basic and acidic residues" evidence="2">
    <location>
        <begin position="1439"/>
        <end position="1449"/>
    </location>
</feature>
<evidence type="ECO:0000256" key="3">
    <source>
        <dbReference type="SAM" id="SignalP"/>
    </source>
</evidence>
<dbReference type="PROSITE" id="PS50994">
    <property type="entry name" value="INTEGRASE"/>
    <property type="match status" value="1"/>
</dbReference>
<feature type="region of interest" description="Disordered" evidence="2">
    <location>
        <begin position="1429"/>
        <end position="1449"/>
    </location>
</feature>
<feature type="compositionally biased region" description="Low complexity" evidence="2">
    <location>
        <begin position="591"/>
        <end position="608"/>
    </location>
</feature>
<dbReference type="Proteomes" id="UP000186817">
    <property type="component" value="Unassembled WGS sequence"/>
</dbReference>
<reference evidence="5 6" key="1">
    <citation type="submission" date="2016-02" db="EMBL/GenBank/DDBJ databases">
        <title>Genome analysis of coral dinoflagellate symbionts highlights evolutionary adaptations to a symbiotic lifestyle.</title>
        <authorList>
            <person name="Aranda M."/>
            <person name="Li Y."/>
            <person name="Liew Y.J."/>
            <person name="Baumgarten S."/>
            <person name="Simakov O."/>
            <person name="Wilson M."/>
            <person name="Piel J."/>
            <person name="Ashoor H."/>
            <person name="Bougouffa S."/>
            <person name="Bajic V.B."/>
            <person name="Ryu T."/>
            <person name="Ravasi T."/>
            <person name="Bayer T."/>
            <person name="Micklem G."/>
            <person name="Kim H."/>
            <person name="Bhak J."/>
            <person name="Lajeunesse T.C."/>
            <person name="Voolstra C.R."/>
        </authorList>
    </citation>
    <scope>NUCLEOTIDE SEQUENCE [LARGE SCALE GENOMIC DNA]</scope>
    <source>
        <strain evidence="5 6">CCMP2467</strain>
    </source>
</reference>
<keyword evidence="6" id="KW-1185">Reference proteome</keyword>
<name>A0A1Q9D4A7_SYMMI</name>
<organism evidence="5 6">
    <name type="scientific">Symbiodinium microadriaticum</name>
    <name type="common">Dinoflagellate</name>
    <name type="synonym">Zooxanthella microadriatica</name>
    <dbReference type="NCBI Taxonomy" id="2951"/>
    <lineage>
        <taxon>Eukaryota</taxon>
        <taxon>Sar</taxon>
        <taxon>Alveolata</taxon>
        <taxon>Dinophyceae</taxon>
        <taxon>Suessiales</taxon>
        <taxon>Symbiodiniaceae</taxon>
        <taxon>Symbiodinium</taxon>
    </lineage>
</organism>
<evidence type="ECO:0000256" key="2">
    <source>
        <dbReference type="SAM" id="MobiDB-lite"/>
    </source>
</evidence>
<dbReference type="InterPro" id="IPR012337">
    <property type="entry name" value="RNaseH-like_sf"/>
</dbReference>
<dbReference type="SUPFAM" id="SSF53098">
    <property type="entry name" value="Ribonuclease H-like"/>
    <property type="match status" value="1"/>
</dbReference>
<evidence type="ECO:0000256" key="1">
    <source>
        <dbReference type="SAM" id="Coils"/>
    </source>
</evidence>
<feature type="chain" id="PRO_5013294193" description="Integrase catalytic domain-containing protein" evidence="3">
    <location>
        <begin position="20"/>
        <end position="3186"/>
    </location>
</feature>
<protein>
    <recommendedName>
        <fullName evidence="4">Integrase catalytic domain-containing protein</fullName>
    </recommendedName>
</protein>
<feature type="region of interest" description="Disordered" evidence="2">
    <location>
        <begin position="681"/>
        <end position="719"/>
    </location>
</feature>
<feature type="region of interest" description="Disordered" evidence="2">
    <location>
        <begin position="574"/>
        <end position="612"/>
    </location>
</feature>
<gene>
    <name evidence="5" type="ORF">AK812_SmicGene28529</name>
</gene>
<keyword evidence="3" id="KW-0732">Signal</keyword>
<feature type="region of interest" description="Disordered" evidence="2">
    <location>
        <begin position="366"/>
        <end position="506"/>
    </location>
</feature>
<feature type="coiled-coil region" evidence="1">
    <location>
        <begin position="2851"/>
        <end position="2916"/>
    </location>
</feature>
<feature type="region of interest" description="Disordered" evidence="2">
    <location>
        <begin position="772"/>
        <end position="820"/>
    </location>
</feature>
<evidence type="ECO:0000259" key="4">
    <source>
        <dbReference type="PROSITE" id="PS50994"/>
    </source>
</evidence>
<feature type="compositionally biased region" description="Acidic residues" evidence="2">
    <location>
        <begin position="267"/>
        <end position="277"/>
    </location>
</feature>
<feature type="compositionally biased region" description="Basic and acidic residues" evidence="2">
    <location>
        <begin position="2983"/>
        <end position="3006"/>
    </location>
</feature>
<feature type="coiled-coil region" evidence="1">
    <location>
        <begin position="2681"/>
        <end position="2741"/>
    </location>
</feature>
<feature type="compositionally biased region" description="Basic and acidic residues" evidence="2">
    <location>
        <begin position="1038"/>
        <end position="1081"/>
    </location>
</feature>
<sequence>MLLGLRAALSALRARSASCAMAALLELLRWPNFTFDDEVGQGTEGKFGIPRYNGEPTRLSEYVFRVRARMAKEKLLSKEEKEKLGPLGLRLVEGLSGTALRLVQNMGIAELSGDDGVDKLLDLFEKTLKPKRMQQARELYAAGASTHGILSRQPGEPVSTFVLRRRTWYRCLTDCSSEMKLPDLVLAEQLLSASGLSADHQLLIRTAIKGEITFDAVADEMVAQHGRLHERESRRPPKGHGGKTGRSWNSTSTRSWRPSGYMADAGGDMDVDYETPADQDHDGYDEAAYVAYEEEATFEEEQIGFFVEDGVDLDNDDVAESAADLLQIEQGAHKKGTGIRPPAPRQFSVTGSLSLEERKKRVADLKARTTCRRCGQRGHWQGDPHCPQTKGAGRSGKARPGSSTTSPSAPSSSTSGTPTTKGAGKPRKPRPVYFAIREDQPSQEDRVAHLALRRDPRQPPPGADYRAVPPPRDLRQGPLPQRPGGSDQVIDLDSGEESAVTHGSWSLVPAERRPRWHEHEALARAEHRPQWTDLPAPTPGLTEQDLEDMMLHEALGAMEVDTPAAPVPLAATPAPATTARAATPPPRTETTRTPGTTSTTSASGSAPPCQHLRTTTKGSNAFYRQVKCLQCGALLERSKVTATTPTTSPTQPGNTCPHHRVTWRGTNAFAWKKTCLDCGHQESGPTSSRPLPAPTASSSTSSVSGARVEQPRADEEETYLTKEEAEKACDAFQHAVLTKVSAMGPGSYIKGSSIRQSLQLILRMVTVFNEPTEDFDNRSGGTAEGYAPPVRQLPRLPGGQPGREQERRQQLQQRASTLATEGKYKNEPVYHAYQDVGYRNWVHANTDDHSGRGMKQLKVLFLEIADFEKQHGALYEGYGGRVAYMLADNSGADGSESSLVCVLDTGCNTTFHGSHWLERYLDLTRQQAPELLPDQGGGFKGIGGMVRTSGACEIQLCLELADGGYANGSLRSVEICDSEAPLLLSLEAQKRLGLILDLGREIAHSQLLGKDLRLVSHNGLFGLRLLPGDLATAYRAEAEEQPHQDQADDQQDREPHHRERQGDHPDNADGTHDTHDKHDQEPSGMAEGYLAVDQMTQHAMNKAQAAKHREQMEGVKGSDRLLWNQVCPYSSRRRPCLPRGCGTFLLEVLGCAMLTGVAHQQYGYPVSAPIGAAHLMNHDLTTTAGRTAVDAILQHDDPYLTVFVPNCTPWSTWQRVNMGKSDNVDEKVASERKLWTPVLNWMAEVIKDRLRKGRQALLLGPLNSELWDTWAIRGLLSDPGLVDSSTLEPLEKIGFDMCSFGLTGKDNNLYHKKPMGALTTSRAFKEHLSSMGRCRKDHEHEYLAGRDTCRDATFWTPSLCAALLDARLGDLDHSLVRTAFPAEAMEEERLEDVGETDGHTDGTLKLDAVYDAQDLATMVPKGGQIDEQALLDEETPNPELEKEESSQMRERRAKWRALPQATRIAVRRLHTMTGHSSITSMQRLLRTAGGDPDVVRALPHFHCAACAERKKPAQPPATRAPSDYRFNVEVSLDCFEVRDVNRHRYTVLSAVCMGTLFHTAAVVAPDGGVPSSRRCLDAFRTMWLNWAGPPRRIVLDRGTHNRGVFSENMTAMGIELRFVGTEAPYQLGRGERQGAVLKQIVQHVIEARQLDDLASIELLLPEATFVKNNRVHHGGFTPSQWTLGRMPIEVDALTFGGAEQHAAVHEETLEPETEFGKQVQLRMAAKEAFSYVDSAHRIRAAMLRKMTPQRGPFAPGDLVCFYRKSRGSISRGRWMGPARVLGLEGRGMAWLIHGGIPITARVETLRFATGGEIAAKRNLELRPSRKRRRELVDPDEEFEYPFGDDLVGSPVARSAPGEAQQLPFFQADEPDAAYSPDFSPDGEDRLQQPRETDQHRDCHHQARAHQWSSAKSFLLYKKTTEPNQKRLKANDSYVDNLNHRAKELHLHKADPERKEKMLEAAEFRANNPEVDIIPTRTDSPTCSQGMLSYILAFAASRKKPIFGEDITAAFLQGSLLVANMEQEMHRGDSGRAYALTDDSGNLLGMMVSHVDDLLWTGGDAMSAVMEKVQADLKFGSVDEGDFTYCGRKITQEPEGIRVTCPNTAAKVRAIAITGERRKQRDAAATGQEISQLRSVLGSLNWVARVCRPDISYELSALQAVQKQACVQDLLDCNKLLRYVQETPDVGIYYKYGAVDVDRAVVLSITDASYANDNDVAENGIPMGNRSQSGRLLCLANPEFLETGAGDVYLLQHHSNVLRRVCRSTLQAETLSMVAGLEEAEHLRYVIYGMKYKLEGDWKTKAADFTHVHLLTDCRSLEANLLQSGMGTTSDKRLAIDMSALRQLIWRAKGEEFGDPLGCDHLPRDATTKVEWIETHSMPADALTKKMRCDQLRDLMQTGALKIDRSKVLAEFEIPNCEYVELEDAYKRCIPSWERNEEKDVDELVQRIQDRSSSTMDADDRFRHLQKKIGCKLRRGLLTQQAPAGTSDSTHDLAFPFERVASPVPLKATMARRPDDTRGSLIFQEGKCIEGLPPKAVEPAPSTPNPFSAYELENDCTYTYPLTYSQFDALFQYDSELMNPSNQDGRFHWVIERLDFVQDKRGQKVLCLGEEATAEVDDEADLVQEKPKATSAVPANVGGKIDGATRAKLLKELDTQDDAKLHAALVKSEGARKRFIAELHAKRNLEQLKASQRLQKADEDREARLAKLEQIKKQQHARAEAHKAAEEAKKSTMAQLEVLMKQKEAQAIRRLIQEKDAQDRGMGREKDAARQRRKMQERSAAEVRAIEEERAQQLAKKRDTEVEKRQGLILKKNRQIAEILRDEKLKDREYQVRLREEKDLIIQDVWKSKAQVRVAQEEKEREYIRLEEIREKVNVERERRRALDELKQISAIRKHAEEEKEVTVKRAQAVREQARRNERRDQKIQEREEVRLRKFRESQFMDTMRATRTFLPEGETMDAEGNAERTLEAGQMSQTDQAHQKTLAADERRKRQADRDEKMKREDEKKGKMAQLSGKNPNLAELERIAQWRAADEAKKQMLEDARTKRELAREQALRDMHETAAKRDELWNRLEVTRTEREQERQQNRQKAVIEHIKNMPVGGGLPNVLVYCVEPESYTRNLMLSAQCWPKLRRSVTSRPGTDVFRVWSRKFEVLAKAQAKCHEYWSRVTPGNVALIVDKITVKCGDWQ</sequence>
<dbReference type="EMBL" id="LSRX01000735">
    <property type="protein sequence ID" value="OLP89956.1"/>
    <property type="molecule type" value="Genomic_DNA"/>
</dbReference>
<feature type="compositionally biased region" description="Basic and acidic residues" evidence="2">
    <location>
        <begin position="436"/>
        <end position="457"/>
    </location>
</feature>
<dbReference type="GO" id="GO:0003676">
    <property type="term" value="F:nucleic acid binding"/>
    <property type="evidence" value="ECO:0007669"/>
    <property type="project" value="InterPro"/>
</dbReference>
<feature type="region of interest" description="Disordered" evidence="2">
    <location>
        <begin position="1038"/>
        <end position="1083"/>
    </location>
</feature>
<feature type="signal peptide" evidence="3">
    <location>
        <begin position="1"/>
        <end position="19"/>
    </location>
</feature>
<dbReference type="OrthoDB" id="420425at2759"/>
<feature type="region of interest" description="Disordered" evidence="2">
    <location>
        <begin position="2753"/>
        <end position="2783"/>
    </location>
</feature>
<accession>A0A1Q9D4A7</accession>
<feature type="region of interest" description="Disordered" evidence="2">
    <location>
        <begin position="225"/>
        <end position="280"/>
    </location>
</feature>
<feature type="compositionally biased region" description="Low complexity" evidence="2">
    <location>
        <begin position="245"/>
        <end position="259"/>
    </location>
</feature>
<dbReference type="GO" id="GO:0015074">
    <property type="term" value="P:DNA integration"/>
    <property type="evidence" value="ECO:0007669"/>
    <property type="project" value="InterPro"/>
</dbReference>
<feature type="compositionally biased region" description="Low complexity" evidence="2">
    <location>
        <begin position="398"/>
        <end position="423"/>
    </location>
</feature>
<proteinExistence type="predicted"/>
<feature type="compositionally biased region" description="Basic and acidic residues" evidence="2">
    <location>
        <begin position="1882"/>
        <end position="1900"/>
    </location>
</feature>
<evidence type="ECO:0000313" key="6">
    <source>
        <dbReference type="Proteomes" id="UP000186817"/>
    </source>
</evidence>